<dbReference type="AlphaFoldDB" id="A0A934V0H9"/>
<comment type="caution">
    <text evidence="2">The sequence shown here is derived from an EMBL/GenBank/DDBJ whole genome shotgun (WGS) entry which is preliminary data.</text>
</comment>
<dbReference type="Proteomes" id="UP000778970">
    <property type="component" value="Unassembled WGS sequence"/>
</dbReference>
<keyword evidence="3" id="KW-1185">Reference proteome</keyword>
<organism evidence="2 3">
    <name type="scientific">Rhodovibrio salinarum</name>
    <dbReference type="NCBI Taxonomy" id="1087"/>
    <lineage>
        <taxon>Bacteria</taxon>
        <taxon>Pseudomonadati</taxon>
        <taxon>Pseudomonadota</taxon>
        <taxon>Alphaproteobacteria</taxon>
        <taxon>Rhodospirillales</taxon>
        <taxon>Rhodovibrionaceae</taxon>
        <taxon>Rhodovibrio</taxon>
    </lineage>
</organism>
<feature type="chain" id="PRO_5037717558" evidence="1">
    <location>
        <begin position="22"/>
        <end position="122"/>
    </location>
</feature>
<keyword evidence="1" id="KW-0732">Signal</keyword>
<name>A0A934V0H9_9PROT</name>
<sequence>MRYLFAALVAASLLTASAVAAGEADVLDAEIIKSGADRYRVSVTVRHADEGWDHYADQWRVLAPDGTVLGTRTLHHPHENEQPFTRSLGGVEIPPRITEVTIEARDSVHGRGGKTVTVAVPR</sequence>
<reference evidence="2" key="1">
    <citation type="submission" date="2017-08" db="EMBL/GenBank/DDBJ databases">
        <authorList>
            <person name="Imhoff J.F."/>
            <person name="Rahn T."/>
            <person name="Kuenzel S."/>
            <person name="Neulinger S.C."/>
        </authorList>
    </citation>
    <scope>NUCLEOTIDE SEQUENCE</scope>
    <source>
        <strain evidence="2">DSM 9154</strain>
    </source>
</reference>
<evidence type="ECO:0000313" key="3">
    <source>
        <dbReference type="Proteomes" id="UP000778970"/>
    </source>
</evidence>
<dbReference type="EMBL" id="NRRE01000026">
    <property type="protein sequence ID" value="MBK1697646.1"/>
    <property type="molecule type" value="Genomic_DNA"/>
</dbReference>
<proteinExistence type="predicted"/>
<feature type="signal peptide" evidence="1">
    <location>
        <begin position="1"/>
        <end position="21"/>
    </location>
</feature>
<gene>
    <name evidence="2" type="ORF">CKO21_10355</name>
</gene>
<evidence type="ECO:0000256" key="1">
    <source>
        <dbReference type="SAM" id="SignalP"/>
    </source>
</evidence>
<protein>
    <submittedName>
        <fullName evidence="2">Uncharacterized protein</fullName>
    </submittedName>
</protein>
<dbReference type="RefSeq" id="WP_027289119.1">
    <property type="nucleotide sequence ID" value="NZ_NRRE01000026.1"/>
</dbReference>
<evidence type="ECO:0000313" key="2">
    <source>
        <dbReference type="EMBL" id="MBK1697646.1"/>
    </source>
</evidence>
<accession>A0A934V0H9</accession>
<reference evidence="2" key="2">
    <citation type="journal article" date="2020" name="Microorganisms">
        <title>Osmotic Adaptation and Compatible Solute Biosynthesis of Phototrophic Bacteria as Revealed from Genome Analyses.</title>
        <authorList>
            <person name="Imhoff J.F."/>
            <person name="Rahn T."/>
            <person name="Kunzel S."/>
            <person name="Keller A."/>
            <person name="Neulinger S.C."/>
        </authorList>
    </citation>
    <scope>NUCLEOTIDE SEQUENCE</scope>
    <source>
        <strain evidence="2">DSM 9154</strain>
    </source>
</reference>